<evidence type="ECO:0000259" key="1">
    <source>
        <dbReference type="Pfam" id="PF08241"/>
    </source>
</evidence>
<sequence length="223" mass="26280">MRSIPYIIKRTIFLIKERGVVNSYKFMYSRYGYFLKYGIKLSKVFTPDELNLPNMYAYKYEPIMHYSFNRMLKGIDWDWKESTFIDIGCGKGAAILLATRYNFKRYIGVELSPLLAEECRKNIRKFIGKKEIDYAVYNCDATKYAIPDDVNVFYFFNPFAPPVLKVVLYNIELSLIRNPRKILILYFNAMYLPIVLDSGYKIIYAEKTDPVARYKYGSFALTN</sequence>
<dbReference type="KEGG" id="egm:AYC65_18090"/>
<dbReference type="InterPro" id="IPR029063">
    <property type="entry name" value="SAM-dependent_MTases_sf"/>
</dbReference>
<evidence type="ECO:0000313" key="3">
    <source>
        <dbReference type="Proteomes" id="UP000595426"/>
    </source>
</evidence>
<dbReference type="InterPro" id="IPR013216">
    <property type="entry name" value="Methyltransf_11"/>
</dbReference>
<dbReference type="AlphaFoldDB" id="A0A7T7V267"/>
<dbReference type="Proteomes" id="UP000595426">
    <property type="component" value="Chromosome"/>
</dbReference>
<keyword evidence="2" id="KW-0489">Methyltransferase</keyword>
<protein>
    <submittedName>
        <fullName evidence="2">Class I SAM-dependent methyltransferase</fullName>
    </submittedName>
</protein>
<proteinExistence type="predicted"/>
<gene>
    <name evidence="2" type="ORF">I6H88_08115</name>
</gene>
<dbReference type="EMBL" id="CP067018">
    <property type="protein sequence ID" value="QQN60518.1"/>
    <property type="molecule type" value="Genomic_DNA"/>
</dbReference>
<evidence type="ECO:0000313" key="2">
    <source>
        <dbReference type="EMBL" id="QQN60518.1"/>
    </source>
</evidence>
<name>A0A7T7V267_9FLAO</name>
<feature type="domain" description="Methyltransferase type 11" evidence="1">
    <location>
        <begin position="85"/>
        <end position="148"/>
    </location>
</feature>
<keyword evidence="2" id="KW-0808">Transferase</keyword>
<dbReference type="SUPFAM" id="SSF53335">
    <property type="entry name" value="S-adenosyl-L-methionine-dependent methyltransferases"/>
    <property type="match status" value="1"/>
</dbReference>
<dbReference type="OrthoDB" id="9780095at2"/>
<dbReference type="RefSeq" id="WP_034871809.1">
    <property type="nucleotide sequence ID" value="NZ_CBCSDR010000002.1"/>
</dbReference>
<dbReference type="Pfam" id="PF08241">
    <property type="entry name" value="Methyltransf_11"/>
    <property type="match status" value="1"/>
</dbReference>
<accession>A0A7T7V267</accession>
<reference evidence="2 3" key="1">
    <citation type="submission" date="2020-12" db="EMBL/GenBank/DDBJ databases">
        <title>FDA dAtabase for Regulatory Grade micrObial Sequences (FDA-ARGOS): Supporting development and validation of Infectious Disease Dx tests.</title>
        <authorList>
            <person name="Kerrigan L."/>
            <person name="Long C."/>
            <person name="Tallon L."/>
            <person name="Sadzewicz L."/>
            <person name="Zhao X."/>
            <person name="Boylan J."/>
            <person name="Ott S."/>
            <person name="Bowen H."/>
            <person name="Vavikolanu K."/>
            <person name="Mehta A."/>
            <person name="Aluvathingal J."/>
            <person name="Nadendla S."/>
            <person name="Yan Y."/>
            <person name="Sichtig H."/>
        </authorList>
    </citation>
    <scope>NUCLEOTIDE SEQUENCE [LARGE SCALE GENOMIC DNA]</scope>
    <source>
        <strain evidence="2 3">FDAARGOS_1031</strain>
    </source>
</reference>
<dbReference type="CDD" id="cd02440">
    <property type="entry name" value="AdoMet_MTases"/>
    <property type="match status" value="1"/>
</dbReference>
<organism evidence="2 3">
    <name type="scientific">Elizabethkingia bruuniana</name>
    <dbReference type="NCBI Taxonomy" id="1756149"/>
    <lineage>
        <taxon>Bacteria</taxon>
        <taxon>Pseudomonadati</taxon>
        <taxon>Bacteroidota</taxon>
        <taxon>Flavobacteriia</taxon>
        <taxon>Flavobacteriales</taxon>
        <taxon>Weeksellaceae</taxon>
        <taxon>Elizabethkingia</taxon>
    </lineage>
</organism>
<dbReference type="GO" id="GO:0008757">
    <property type="term" value="F:S-adenosylmethionine-dependent methyltransferase activity"/>
    <property type="evidence" value="ECO:0007669"/>
    <property type="project" value="InterPro"/>
</dbReference>
<dbReference type="Gene3D" id="3.40.50.150">
    <property type="entry name" value="Vaccinia Virus protein VP39"/>
    <property type="match status" value="1"/>
</dbReference>
<dbReference type="GeneID" id="93134832"/>
<dbReference type="GO" id="GO:0032259">
    <property type="term" value="P:methylation"/>
    <property type="evidence" value="ECO:0007669"/>
    <property type="project" value="UniProtKB-KW"/>
</dbReference>
<keyword evidence="3" id="KW-1185">Reference proteome</keyword>